<organism evidence="2 3">
    <name type="scientific">Didymella heteroderae</name>
    <dbReference type="NCBI Taxonomy" id="1769908"/>
    <lineage>
        <taxon>Eukaryota</taxon>
        <taxon>Fungi</taxon>
        <taxon>Dikarya</taxon>
        <taxon>Ascomycota</taxon>
        <taxon>Pezizomycotina</taxon>
        <taxon>Dothideomycetes</taxon>
        <taxon>Pleosporomycetidae</taxon>
        <taxon>Pleosporales</taxon>
        <taxon>Pleosporineae</taxon>
        <taxon>Didymellaceae</taxon>
        <taxon>Didymella</taxon>
    </lineage>
</organism>
<evidence type="ECO:0000313" key="3">
    <source>
        <dbReference type="Proteomes" id="UP000758155"/>
    </source>
</evidence>
<feature type="transmembrane region" description="Helical" evidence="1">
    <location>
        <begin position="162"/>
        <end position="182"/>
    </location>
</feature>
<proteinExistence type="predicted"/>
<feature type="transmembrane region" description="Helical" evidence="1">
    <location>
        <begin position="291"/>
        <end position="312"/>
    </location>
</feature>
<evidence type="ECO:0000256" key="1">
    <source>
        <dbReference type="SAM" id="Phobius"/>
    </source>
</evidence>
<comment type="caution">
    <text evidence="2">The sequence shown here is derived from an EMBL/GenBank/DDBJ whole genome shotgun (WGS) entry which is preliminary data.</text>
</comment>
<dbReference type="Proteomes" id="UP000758155">
    <property type="component" value="Unassembled WGS sequence"/>
</dbReference>
<keyword evidence="1" id="KW-0472">Membrane</keyword>
<protein>
    <submittedName>
        <fullName evidence="2">Uncharacterized protein</fullName>
    </submittedName>
</protein>
<name>A0A9P4WGZ5_9PLEO</name>
<dbReference type="InterPro" id="IPR040410">
    <property type="entry name" value="UPF0658_Golgi"/>
</dbReference>
<keyword evidence="1" id="KW-0812">Transmembrane</keyword>
<feature type="transmembrane region" description="Helical" evidence="1">
    <location>
        <begin position="136"/>
        <end position="155"/>
    </location>
</feature>
<dbReference type="GO" id="GO:0005794">
    <property type="term" value="C:Golgi apparatus"/>
    <property type="evidence" value="ECO:0007669"/>
    <property type="project" value="TreeGrafter"/>
</dbReference>
<dbReference type="AlphaFoldDB" id="A0A9P4WGZ5"/>
<dbReference type="PANTHER" id="PTHR34391">
    <property type="entry name" value="UPF0658 GOLGI APPARATUS MEMBRANE PROTEIN C1952.10C-RELATED"/>
    <property type="match status" value="1"/>
</dbReference>
<gene>
    <name evidence="2" type="ORF">E8E12_003398</name>
</gene>
<keyword evidence="1" id="KW-1133">Transmembrane helix</keyword>
<dbReference type="EMBL" id="SWKV01000113">
    <property type="protein sequence ID" value="KAF3032039.1"/>
    <property type="molecule type" value="Genomic_DNA"/>
</dbReference>
<accession>A0A9P4WGZ5</accession>
<keyword evidence="3" id="KW-1185">Reference proteome</keyword>
<evidence type="ECO:0000313" key="2">
    <source>
        <dbReference type="EMBL" id="KAF3032039.1"/>
    </source>
</evidence>
<reference evidence="2" key="1">
    <citation type="submission" date="2019-04" db="EMBL/GenBank/DDBJ databases">
        <title>Sequencing of skin fungus with MAO and IRED activity.</title>
        <authorList>
            <person name="Marsaioli A.J."/>
            <person name="Bonatto J.M.C."/>
            <person name="Reis Junior O."/>
        </authorList>
    </citation>
    <scope>NUCLEOTIDE SEQUENCE</scope>
    <source>
        <strain evidence="2">28M1</strain>
    </source>
</reference>
<feature type="transmembrane region" description="Helical" evidence="1">
    <location>
        <begin position="210"/>
        <end position="234"/>
    </location>
</feature>
<feature type="transmembrane region" description="Helical" evidence="1">
    <location>
        <begin position="255"/>
        <end position="279"/>
    </location>
</feature>
<dbReference type="PANTHER" id="PTHR34391:SF1">
    <property type="entry name" value="UPF0658 GOLGI APPARATUS MEMBRANE PROTEIN C1952.10C-RELATED"/>
    <property type="match status" value="1"/>
</dbReference>
<feature type="transmembrane region" description="Helical" evidence="1">
    <location>
        <begin position="94"/>
        <end position="116"/>
    </location>
</feature>
<feature type="transmembrane region" description="Helical" evidence="1">
    <location>
        <begin position="319"/>
        <end position="339"/>
    </location>
</feature>
<sequence>MPALQDTLYIPVSQPQPAADPFAKITHHEARTSLLGGQPLDGDYSPYNNQYPARQPTFTAPPGGYHEREGFPTTLPPPVRRAPRMYIPNTKWTWSFTVIAVVQAVVALSLESYVFGRFQSELHFEAHNVNSDARTVPTYLAVFMFGYLYQLFLVWDALRLKNTIQVIGLVIYNVGIMVYAAIQYDQIRDAAFALDEQNFIPSDFWIDVKAMLIAVPVLMAAATIAFAFVAWKLYDEFAWTIYKNISADLRLKRRYLTYQIYIALLKFDFFFFLAFTVQFLVVVEKTSTVEVVLTAAALVITFFLLFAAAFWVRRESIAGMIACIVVYFIALAYFLFKLIRMYVADRARQEDYKPARKSLTAFAILTIILLLMTIVIACICTHNFNKGLKPHVNKKSVTSDKAYGTEMPSVAGPQPNQRMEID</sequence>
<feature type="transmembrane region" description="Helical" evidence="1">
    <location>
        <begin position="359"/>
        <end position="380"/>
    </location>
</feature>
<dbReference type="OrthoDB" id="2448307at2759"/>